<keyword evidence="2" id="KW-1185">Reference proteome</keyword>
<reference evidence="1" key="2">
    <citation type="submission" date="2023-05" db="EMBL/GenBank/DDBJ databases">
        <authorList>
            <person name="Fouks B."/>
        </authorList>
    </citation>
    <scope>NUCLEOTIDE SEQUENCE</scope>
    <source>
        <strain evidence="1">Stay&amp;Tobe</strain>
        <tissue evidence="1">Testes</tissue>
    </source>
</reference>
<comment type="caution">
    <text evidence="1">The sequence shown here is derived from an EMBL/GenBank/DDBJ whole genome shotgun (WGS) entry which is preliminary data.</text>
</comment>
<dbReference type="EMBL" id="JASPKZ010008826">
    <property type="protein sequence ID" value="KAJ9578951.1"/>
    <property type="molecule type" value="Genomic_DNA"/>
</dbReference>
<gene>
    <name evidence="1" type="ORF">L9F63_024941</name>
</gene>
<organism evidence="1 2">
    <name type="scientific">Diploptera punctata</name>
    <name type="common">Pacific beetle cockroach</name>
    <dbReference type="NCBI Taxonomy" id="6984"/>
    <lineage>
        <taxon>Eukaryota</taxon>
        <taxon>Metazoa</taxon>
        <taxon>Ecdysozoa</taxon>
        <taxon>Arthropoda</taxon>
        <taxon>Hexapoda</taxon>
        <taxon>Insecta</taxon>
        <taxon>Pterygota</taxon>
        <taxon>Neoptera</taxon>
        <taxon>Polyneoptera</taxon>
        <taxon>Dictyoptera</taxon>
        <taxon>Blattodea</taxon>
        <taxon>Blaberoidea</taxon>
        <taxon>Blaberidae</taxon>
        <taxon>Diplopterinae</taxon>
        <taxon>Diploptera</taxon>
    </lineage>
</organism>
<dbReference type="AlphaFoldDB" id="A0AAD8E6S7"/>
<proteinExistence type="predicted"/>
<accession>A0AAD8E6S7</accession>
<evidence type="ECO:0000313" key="1">
    <source>
        <dbReference type="EMBL" id="KAJ9578951.1"/>
    </source>
</evidence>
<protein>
    <submittedName>
        <fullName evidence="1">Uncharacterized protein</fullName>
    </submittedName>
</protein>
<feature type="non-terminal residue" evidence="1">
    <location>
        <position position="88"/>
    </location>
</feature>
<reference evidence="1" key="1">
    <citation type="journal article" date="2023" name="IScience">
        <title>Live-bearing cockroach genome reveals convergent evolutionary mechanisms linked to viviparity in insects and beyond.</title>
        <authorList>
            <person name="Fouks B."/>
            <person name="Harrison M.C."/>
            <person name="Mikhailova A.A."/>
            <person name="Marchal E."/>
            <person name="English S."/>
            <person name="Carruthers M."/>
            <person name="Jennings E.C."/>
            <person name="Chiamaka E.L."/>
            <person name="Frigard R.A."/>
            <person name="Pippel M."/>
            <person name="Attardo G.M."/>
            <person name="Benoit J.B."/>
            <person name="Bornberg-Bauer E."/>
            <person name="Tobe S.S."/>
        </authorList>
    </citation>
    <scope>NUCLEOTIDE SEQUENCE</scope>
    <source>
        <strain evidence="1">Stay&amp;Tobe</strain>
    </source>
</reference>
<evidence type="ECO:0000313" key="2">
    <source>
        <dbReference type="Proteomes" id="UP001233999"/>
    </source>
</evidence>
<name>A0AAD8E6S7_DIPPU</name>
<feature type="non-terminal residue" evidence="1">
    <location>
        <position position="1"/>
    </location>
</feature>
<dbReference type="Proteomes" id="UP001233999">
    <property type="component" value="Unassembled WGS sequence"/>
</dbReference>
<sequence length="88" mass="9934">KSRCYNGNVVAVTSGVGRARSDKHTISVIQNIRVVQQRVAGTSTPFINSIDFSNEHLTIDYLKTDFRYSFPTLIIHPYFAHGTHGFYT</sequence>